<keyword evidence="3 8" id="KW-0170">Cobalt</keyword>
<comment type="cofactor">
    <cofactor evidence="8">
        <name>adenosylcob(III)alamin</name>
        <dbReference type="ChEBI" id="CHEBI:18408"/>
    </cofactor>
    <text evidence="8">Binds between the large and small subunits.</text>
</comment>
<accession>A0A926ERM4</accession>
<organism evidence="9 10">
    <name type="scientific">Youxingia wuxianensis</name>
    <dbReference type="NCBI Taxonomy" id="2763678"/>
    <lineage>
        <taxon>Bacteria</taxon>
        <taxon>Bacillati</taxon>
        <taxon>Bacillota</taxon>
        <taxon>Clostridia</taxon>
        <taxon>Eubacteriales</taxon>
        <taxon>Oscillospiraceae</taxon>
        <taxon>Youxingia</taxon>
    </lineage>
</organism>
<dbReference type="Gene3D" id="3.40.50.11240">
    <property type="entry name" value="Ethanolamine ammonia-lyase light chain (EutC)"/>
    <property type="match status" value="1"/>
</dbReference>
<comment type="catalytic activity">
    <reaction evidence="5 8">
        <text>ethanolamine = acetaldehyde + NH4(+)</text>
        <dbReference type="Rhea" id="RHEA:15313"/>
        <dbReference type="ChEBI" id="CHEBI:15343"/>
        <dbReference type="ChEBI" id="CHEBI:28938"/>
        <dbReference type="ChEBI" id="CHEBI:57603"/>
        <dbReference type="EC" id="4.3.1.7"/>
    </reaction>
</comment>
<dbReference type="RefSeq" id="WP_262395028.1">
    <property type="nucleotide sequence ID" value="NZ_JACRTD010000004.1"/>
</dbReference>
<dbReference type="Pfam" id="PF05985">
    <property type="entry name" value="EutC"/>
    <property type="match status" value="1"/>
</dbReference>
<comment type="similarity">
    <text evidence="8">Belongs to the EutC family.</text>
</comment>
<evidence type="ECO:0000256" key="8">
    <source>
        <dbReference type="HAMAP-Rule" id="MF_00601"/>
    </source>
</evidence>
<sequence>MTDQKLIELVTQAVLAQLAGQPPAAPAQQPSAEETEPLADITDKAHKMAINIEHPVNRDALEQMKTKTPARIGVGKAGPRLKTATMLTLRADHAIARDAVFRDVDEQVLSDLNLFSVQTLCTERNEHLTRPDLGRQFSPETINQLKSKCESAPTVQIYVCDGLSSQAVDANARDVLPALMDGLKGYGIQTGTPFFVKFGRVPAMDVISEALGAQVTCVLIGERPGLATADSMSAYIAYKAAVGMPEARRTVVSNIHKGGIPAVEAGAHIATVIKTMLERKASGVDLQM</sequence>
<dbReference type="HAMAP" id="MF_00601">
    <property type="entry name" value="EutC"/>
    <property type="match status" value="1"/>
</dbReference>
<dbReference type="GO" id="GO:0031471">
    <property type="term" value="C:ethanolamine degradation polyhedral organelle"/>
    <property type="evidence" value="ECO:0007669"/>
    <property type="project" value="UniProtKB-UniRule"/>
</dbReference>
<dbReference type="InterPro" id="IPR042255">
    <property type="entry name" value="EutC_N"/>
</dbReference>
<dbReference type="FunFam" id="3.40.50.11240:FF:000001">
    <property type="entry name" value="Ethanolamine ammonia-lyase light chain"/>
    <property type="match status" value="1"/>
</dbReference>
<comment type="subunit">
    <text evidence="8">The basic unit is a heterodimer which dimerizes to form tetramers. The heterotetramers trimerize; 6 large subunits form a core ring with 6 small subunits projecting outwards.</text>
</comment>
<dbReference type="GO" id="GO:0046336">
    <property type="term" value="P:ethanolamine catabolic process"/>
    <property type="evidence" value="ECO:0007669"/>
    <property type="project" value="UniProtKB-UniRule"/>
</dbReference>
<evidence type="ECO:0000256" key="5">
    <source>
        <dbReference type="ARBA" id="ARBA00052081"/>
    </source>
</evidence>
<evidence type="ECO:0000313" key="9">
    <source>
        <dbReference type="EMBL" id="MBC8585244.1"/>
    </source>
</evidence>
<keyword evidence="10" id="KW-1185">Reference proteome</keyword>
<evidence type="ECO:0000256" key="3">
    <source>
        <dbReference type="ARBA" id="ARBA00023285"/>
    </source>
</evidence>
<dbReference type="InterPro" id="IPR042251">
    <property type="entry name" value="EutC_C"/>
</dbReference>
<dbReference type="Proteomes" id="UP000623678">
    <property type="component" value="Unassembled WGS sequence"/>
</dbReference>
<proteinExistence type="inferred from homology"/>
<keyword evidence="2 8" id="KW-0456">Lyase</keyword>
<name>A0A926ERM4_9FIRM</name>
<dbReference type="EMBL" id="JACRTD010000004">
    <property type="protein sequence ID" value="MBC8585244.1"/>
    <property type="molecule type" value="Genomic_DNA"/>
</dbReference>
<dbReference type="PANTHER" id="PTHR39330:SF1">
    <property type="entry name" value="ETHANOLAMINE AMMONIA-LYASE SMALL SUBUNIT"/>
    <property type="match status" value="1"/>
</dbReference>
<feature type="binding site" evidence="8">
    <location>
        <position position="222"/>
    </location>
    <ligand>
        <name>adenosylcob(III)alamin</name>
        <dbReference type="ChEBI" id="CHEBI:18408"/>
    </ligand>
</feature>
<comment type="pathway">
    <text evidence="8">Amine and polyamine degradation; ethanolamine degradation.</text>
</comment>
<keyword evidence="1 8" id="KW-0846">Cobalamin</keyword>
<dbReference type="GO" id="GO:0006520">
    <property type="term" value="P:amino acid metabolic process"/>
    <property type="evidence" value="ECO:0007669"/>
    <property type="project" value="InterPro"/>
</dbReference>
<gene>
    <name evidence="8 9" type="primary">eutC</name>
    <name evidence="9" type="ORF">H8705_06570</name>
</gene>
<dbReference type="InterPro" id="IPR009246">
    <property type="entry name" value="EutC"/>
</dbReference>
<feature type="binding site" evidence="8">
    <location>
        <position position="201"/>
    </location>
    <ligand>
        <name>adenosylcob(III)alamin</name>
        <dbReference type="ChEBI" id="CHEBI:18408"/>
    </ligand>
</feature>
<evidence type="ECO:0000256" key="2">
    <source>
        <dbReference type="ARBA" id="ARBA00023239"/>
    </source>
</evidence>
<dbReference type="GO" id="GO:0009350">
    <property type="term" value="C:ethanolamine ammonia-lyase complex"/>
    <property type="evidence" value="ECO:0007669"/>
    <property type="project" value="UniProtKB-UniRule"/>
</dbReference>
<protein>
    <recommendedName>
        <fullName evidence="7 8">Ethanolamine ammonia-lyase small subunit</fullName>
        <shortName evidence="8">EAL small subunit</shortName>
        <ecNumber evidence="6 8">4.3.1.7</ecNumber>
    </recommendedName>
</protein>
<comment type="caution">
    <text evidence="9">The sequence shown here is derived from an EMBL/GenBank/DDBJ whole genome shotgun (WGS) entry which is preliminary data.</text>
</comment>
<evidence type="ECO:0000256" key="6">
    <source>
        <dbReference type="ARBA" id="ARBA00067005"/>
    </source>
</evidence>
<dbReference type="PANTHER" id="PTHR39330">
    <property type="entry name" value="ETHANOLAMINE AMMONIA-LYASE LIGHT CHAIN"/>
    <property type="match status" value="1"/>
</dbReference>
<dbReference type="GO" id="GO:0031419">
    <property type="term" value="F:cobalamin binding"/>
    <property type="evidence" value="ECO:0007669"/>
    <property type="project" value="UniProtKB-UniRule"/>
</dbReference>
<evidence type="ECO:0000256" key="4">
    <source>
        <dbReference type="ARBA" id="ARBA00024446"/>
    </source>
</evidence>
<reference evidence="9" key="1">
    <citation type="submission" date="2020-08" db="EMBL/GenBank/DDBJ databases">
        <title>Genome public.</title>
        <authorList>
            <person name="Liu C."/>
            <person name="Sun Q."/>
        </authorList>
    </citation>
    <scope>NUCLEOTIDE SEQUENCE</scope>
    <source>
        <strain evidence="9">NSJ-64</strain>
    </source>
</reference>
<evidence type="ECO:0000256" key="1">
    <source>
        <dbReference type="ARBA" id="ARBA00022628"/>
    </source>
</evidence>
<dbReference type="AlphaFoldDB" id="A0A926ERM4"/>
<dbReference type="EC" id="4.3.1.7" evidence="6 8"/>
<evidence type="ECO:0000256" key="7">
    <source>
        <dbReference type="ARBA" id="ARBA00069181"/>
    </source>
</evidence>
<evidence type="ECO:0000313" key="10">
    <source>
        <dbReference type="Proteomes" id="UP000623678"/>
    </source>
</evidence>
<comment type="subcellular location">
    <subcellularLocation>
        <location evidence="8">Bacterial microcompartment</location>
    </subcellularLocation>
</comment>
<comment type="function">
    <text evidence="8">Catalyzes the deamination of various vicinal amino-alcohols to oxo compounds. Allows this organism to utilize ethanolamine as the sole source of nitrogen and carbon in the presence of external vitamin B12.</text>
</comment>
<keyword evidence="4 8" id="KW-1283">Bacterial microcompartment</keyword>
<dbReference type="PIRSF" id="PIRSF018982">
    <property type="entry name" value="EutC"/>
    <property type="match status" value="1"/>
</dbReference>
<dbReference type="NCBIfam" id="NF003971">
    <property type="entry name" value="PRK05465.1"/>
    <property type="match status" value="1"/>
</dbReference>
<dbReference type="GO" id="GO:0008851">
    <property type="term" value="F:ethanolamine ammonia-lyase activity"/>
    <property type="evidence" value="ECO:0007669"/>
    <property type="project" value="UniProtKB-UniRule"/>
</dbReference>
<dbReference type="Gene3D" id="1.10.30.40">
    <property type="entry name" value="Ethanolamine ammonia-lyase light chain (EutC), N-terminal domain"/>
    <property type="match status" value="1"/>
</dbReference>